<keyword evidence="2" id="KW-1185">Reference proteome</keyword>
<protein>
    <recommendedName>
        <fullName evidence="3">HEPN domain-containing protein</fullName>
    </recommendedName>
</protein>
<dbReference type="Proteomes" id="UP000251842">
    <property type="component" value="Chromosome"/>
</dbReference>
<dbReference type="OrthoDB" id="352241at2"/>
<name>A0A344J3Q8_9GAMM</name>
<evidence type="ECO:0000313" key="2">
    <source>
        <dbReference type="Proteomes" id="UP000251842"/>
    </source>
</evidence>
<proteinExistence type="predicted"/>
<evidence type="ECO:0000313" key="1">
    <source>
        <dbReference type="EMBL" id="AXA83668.1"/>
    </source>
</evidence>
<reference evidence="2" key="1">
    <citation type="submission" date="2018-05" db="EMBL/GenBank/DDBJ databases">
        <title>Luteimonas pekinense sp. nov., isolated from human Meibomian gland secretions, Beijing, China.</title>
        <authorList>
            <person name="Wen T."/>
            <person name="Bai H."/>
            <person name="Lv H."/>
        </authorList>
    </citation>
    <scope>NUCLEOTIDE SEQUENCE [LARGE SCALE GENOMIC DNA]</scope>
    <source>
        <strain evidence="2">83-4</strain>
    </source>
</reference>
<evidence type="ECO:0008006" key="3">
    <source>
        <dbReference type="Google" id="ProtNLM"/>
    </source>
</evidence>
<dbReference type="KEGG" id="lue:DCD74_02270"/>
<sequence>MGRTLMAMSMSQPGPVKLLWMADSVSRLFEAKRWYFEKGIPLILSIASRTSQSLLAETQTRITQLKTQEPIGKIERYANYRNKISFHYDRNALQHLQEFGKLDSGEFTSIVTSFLYFSRSFAEVVRDVLGNPPKA</sequence>
<dbReference type="AlphaFoldDB" id="A0A344J3Q8"/>
<organism evidence="1 2">
    <name type="scientific">Solilutibacter oculi</name>
    <dbReference type="NCBI Taxonomy" id="2698682"/>
    <lineage>
        <taxon>Bacteria</taxon>
        <taxon>Pseudomonadati</taxon>
        <taxon>Pseudomonadota</taxon>
        <taxon>Gammaproteobacteria</taxon>
        <taxon>Lysobacterales</taxon>
        <taxon>Lysobacteraceae</taxon>
        <taxon>Solilutibacter</taxon>
    </lineage>
</organism>
<gene>
    <name evidence="1" type="ORF">DCD74_02270</name>
</gene>
<accession>A0A344J3Q8</accession>
<dbReference type="EMBL" id="CP029556">
    <property type="protein sequence ID" value="AXA83668.1"/>
    <property type="molecule type" value="Genomic_DNA"/>
</dbReference>